<dbReference type="EMBL" id="KZ678134">
    <property type="protein sequence ID" value="PSN68444.1"/>
    <property type="molecule type" value="Genomic_DNA"/>
</dbReference>
<feature type="compositionally biased region" description="Polar residues" evidence="1">
    <location>
        <begin position="74"/>
        <end position="87"/>
    </location>
</feature>
<evidence type="ECO:0000256" key="1">
    <source>
        <dbReference type="SAM" id="MobiDB-lite"/>
    </source>
</evidence>
<feature type="region of interest" description="Disordered" evidence="1">
    <location>
        <begin position="178"/>
        <end position="205"/>
    </location>
</feature>
<feature type="domain" description="SPT23/MGA2-like DNA-binding" evidence="2">
    <location>
        <begin position="96"/>
        <end position="320"/>
    </location>
</feature>
<dbReference type="InterPro" id="IPR057962">
    <property type="entry name" value="SPT23_MGA2_DBD"/>
</dbReference>
<keyword evidence="4" id="KW-1185">Reference proteome</keyword>
<dbReference type="Proteomes" id="UP000240883">
    <property type="component" value="Unassembled WGS sequence"/>
</dbReference>
<gene>
    <name evidence="3" type="ORF">BS50DRAFT_365235</name>
</gene>
<name>A0A2T2NST2_CORCC</name>
<accession>A0A2T2NST2</accession>
<reference evidence="3 4" key="1">
    <citation type="journal article" date="2018" name="Front. Microbiol.">
        <title>Genome-Wide Analysis of Corynespora cassiicola Leaf Fall Disease Putative Effectors.</title>
        <authorList>
            <person name="Lopez D."/>
            <person name="Ribeiro S."/>
            <person name="Label P."/>
            <person name="Fumanal B."/>
            <person name="Venisse J.S."/>
            <person name="Kohler A."/>
            <person name="de Oliveira R.R."/>
            <person name="Labutti K."/>
            <person name="Lipzen A."/>
            <person name="Lail K."/>
            <person name="Bauer D."/>
            <person name="Ohm R.A."/>
            <person name="Barry K.W."/>
            <person name="Spatafora J."/>
            <person name="Grigoriev I.V."/>
            <person name="Martin F.M."/>
            <person name="Pujade-Renaud V."/>
        </authorList>
    </citation>
    <scope>NUCLEOTIDE SEQUENCE [LARGE SCALE GENOMIC DNA]</scope>
    <source>
        <strain evidence="3 4">Philippines</strain>
    </source>
</reference>
<feature type="region of interest" description="Disordered" evidence="1">
    <location>
        <begin position="67"/>
        <end position="88"/>
    </location>
</feature>
<evidence type="ECO:0000313" key="3">
    <source>
        <dbReference type="EMBL" id="PSN68444.1"/>
    </source>
</evidence>
<feature type="compositionally biased region" description="Polar residues" evidence="1">
    <location>
        <begin position="440"/>
        <end position="463"/>
    </location>
</feature>
<feature type="region of interest" description="Disordered" evidence="1">
    <location>
        <begin position="440"/>
        <end position="467"/>
    </location>
</feature>
<protein>
    <recommendedName>
        <fullName evidence="2">SPT23/MGA2-like DNA-binding domain-containing protein</fullName>
    </recommendedName>
</protein>
<evidence type="ECO:0000259" key="2">
    <source>
        <dbReference type="Pfam" id="PF25603"/>
    </source>
</evidence>
<evidence type="ECO:0000313" key="4">
    <source>
        <dbReference type="Proteomes" id="UP000240883"/>
    </source>
</evidence>
<sequence length="482" mass="54770">MEYLYSFSSGDESTVNPADLESCNPNNLQTVDSAVDLSSQFFDWPSATSDAFDDFFDLATSSSPDVLFSDESHLSSPEATQDLQTPPQVYLNPDKTKTRAETQIKVQLVVDALDDRFEYIHFPRRTLAKPKLLSSAEEKAEIEARGDALHMEVLLVCATAIEKKENLEQALRRAAGKENVPRRGKGVAVSEVEKDSPEHPQNGGEVLICEGCKEREKKRYDRKKKRADDEEEWWSYEDERVIMINEKEFKKWKDVDANCSEQYSAKAKQVEFAMRIACYCRHQEEKTPQGYRVIFTFKDPNGALIAQHASEIFQITDDHKNKEMAAPQISIPTMNPMPSMPAMAQQFQPPPPAMVTHYPVENHHFSPPAMSAYSQPPTPIETQFTGISSYSQPATPVMPNFFNPQMQYQYQQQHPHDLFAQAQAQAQHQHDPYAQHQYMPSASAPQSAVTTPINLSRPASPTWEQGPAKKRPVRCLYYYHDQ</sequence>
<proteinExistence type="predicted"/>
<organism evidence="3 4">
    <name type="scientific">Corynespora cassiicola Philippines</name>
    <dbReference type="NCBI Taxonomy" id="1448308"/>
    <lineage>
        <taxon>Eukaryota</taxon>
        <taxon>Fungi</taxon>
        <taxon>Dikarya</taxon>
        <taxon>Ascomycota</taxon>
        <taxon>Pezizomycotina</taxon>
        <taxon>Dothideomycetes</taxon>
        <taxon>Pleosporomycetidae</taxon>
        <taxon>Pleosporales</taxon>
        <taxon>Corynesporascaceae</taxon>
        <taxon>Corynespora</taxon>
    </lineage>
</organism>
<dbReference type="Pfam" id="PF25603">
    <property type="entry name" value="SPT23_MGA2_DBD"/>
    <property type="match status" value="1"/>
</dbReference>
<dbReference type="STRING" id="1448308.A0A2T2NST2"/>
<dbReference type="OrthoDB" id="71307at2759"/>
<dbReference type="AlphaFoldDB" id="A0A2T2NST2"/>